<organism evidence="1 2">
    <name type="scientific">Salmonella enterica I</name>
    <dbReference type="NCBI Taxonomy" id="59201"/>
    <lineage>
        <taxon>Bacteria</taxon>
        <taxon>Pseudomonadati</taxon>
        <taxon>Pseudomonadota</taxon>
        <taxon>Gammaproteobacteria</taxon>
        <taxon>Enterobacterales</taxon>
        <taxon>Enterobacteriaceae</taxon>
        <taxon>Salmonella</taxon>
    </lineage>
</organism>
<evidence type="ECO:0000313" key="1">
    <source>
        <dbReference type="EMBL" id="PUF81191.1"/>
    </source>
</evidence>
<dbReference type="AlphaFoldDB" id="A0A315G628"/>
<comment type="caution">
    <text evidence="1">The sequence shown here is derived from an EMBL/GenBank/DDBJ whole genome shotgun (WGS) entry which is preliminary data.</text>
</comment>
<dbReference type="Proteomes" id="UP000250700">
    <property type="component" value="Unassembled WGS sequence"/>
</dbReference>
<reference evidence="1 2" key="1">
    <citation type="submission" date="2018-04" db="EMBL/GenBank/DDBJ databases">
        <title>Whole genome sequencing of Salmonella enterica.</title>
        <authorList>
            <person name="Bell R."/>
        </authorList>
    </citation>
    <scope>NUCLEOTIDE SEQUENCE [LARGE SCALE GENOMIC DNA]</scope>
    <source>
        <strain evidence="1 2">CFSAN058603</strain>
    </source>
</reference>
<gene>
    <name evidence="1" type="ORF">DAX91_10245</name>
</gene>
<proteinExistence type="predicted"/>
<dbReference type="EMBL" id="QARU01000005">
    <property type="protein sequence ID" value="PUF81191.1"/>
    <property type="molecule type" value="Genomic_DNA"/>
</dbReference>
<accession>A0A315G628</accession>
<name>A0A315G628_SALET</name>
<protein>
    <submittedName>
        <fullName evidence="1">Uncharacterized protein</fullName>
    </submittedName>
</protein>
<sequence length="114" mass="13235">MNAIVKECNGNTVVFSYEQYPQASHSFPLNSFVNIFERRDIPQQQLQNIDRKKTYCRELFRVALRYSGETELDILIKSIEELIACSLADKYSPGLNAASYEVYNKFMINRRAAK</sequence>
<evidence type="ECO:0000313" key="2">
    <source>
        <dbReference type="Proteomes" id="UP000250700"/>
    </source>
</evidence>